<dbReference type="Pfam" id="PF00178">
    <property type="entry name" value="Ets"/>
    <property type="match status" value="1"/>
</dbReference>
<evidence type="ECO:0000256" key="1">
    <source>
        <dbReference type="ARBA" id="ARBA00005562"/>
    </source>
</evidence>
<evidence type="ECO:0000256" key="4">
    <source>
        <dbReference type="SAM" id="MobiDB-lite"/>
    </source>
</evidence>
<dbReference type="InterPro" id="IPR036390">
    <property type="entry name" value="WH_DNA-bd_sf"/>
</dbReference>
<keyword evidence="3" id="KW-0539">Nucleus</keyword>
<dbReference type="EMBL" id="CATNWA010014513">
    <property type="protein sequence ID" value="CAI9572708.1"/>
    <property type="molecule type" value="Genomic_DNA"/>
</dbReference>
<accession>A0ABN9DJA9</accession>
<dbReference type="InterPro" id="IPR046328">
    <property type="entry name" value="ETS_fam"/>
</dbReference>
<feature type="compositionally biased region" description="Basic and acidic residues" evidence="4">
    <location>
        <begin position="222"/>
        <end position="239"/>
    </location>
</feature>
<dbReference type="SMART" id="SM00413">
    <property type="entry name" value="ETS"/>
    <property type="match status" value="1"/>
</dbReference>
<comment type="caution">
    <text evidence="6">The sequence shown here is derived from an EMBL/GenBank/DDBJ whole genome shotgun (WGS) entry which is preliminary data.</text>
</comment>
<feature type="compositionally biased region" description="Polar residues" evidence="4">
    <location>
        <begin position="332"/>
        <end position="344"/>
    </location>
</feature>
<proteinExistence type="inferred from homology"/>
<dbReference type="Proteomes" id="UP001162483">
    <property type="component" value="Unassembled WGS sequence"/>
</dbReference>
<dbReference type="SUPFAM" id="SSF46785">
    <property type="entry name" value="Winged helix' DNA-binding domain"/>
    <property type="match status" value="1"/>
</dbReference>
<evidence type="ECO:0000313" key="7">
    <source>
        <dbReference type="Proteomes" id="UP001162483"/>
    </source>
</evidence>
<reference evidence="6" key="1">
    <citation type="submission" date="2023-05" db="EMBL/GenBank/DDBJ databases">
        <authorList>
            <person name="Stuckert A."/>
        </authorList>
    </citation>
    <scope>NUCLEOTIDE SEQUENCE</scope>
</reference>
<evidence type="ECO:0000256" key="2">
    <source>
        <dbReference type="ARBA" id="ARBA00023125"/>
    </source>
</evidence>
<evidence type="ECO:0000313" key="6">
    <source>
        <dbReference type="EMBL" id="CAI9572708.1"/>
    </source>
</evidence>
<dbReference type="PROSITE" id="PS50061">
    <property type="entry name" value="ETS_DOMAIN_3"/>
    <property type="match status" value="1"/>
</dbReference>
<feature type="domain" description="ETS" evidence="5">
    <location>
        <begin position="1"/>
        <end position="32"/>
    </location>
</feature>
<evidence type="ECO:0000259" key="5">
    <source>
        <dbReference type="PROSITE" id="PS50061"/>
    </source>
</evidence>
<gene>
    <name evidence="6" type="ORF">SPARVUS_LOCUS7486060</name>
</gene>
<feature type="compositionally biased region" description="Basic and acidic residues" evidence="4">
    <location>
        <begin position="42"/>
        <end position="53"/>
    </location>
</feature>
<dbReference type="PANTHER" id="PTHR11849">
    <property type="entry name" value="ETS"/>
    <property type="match status" value="1"/>
</dbReference>
<dbReference type="InterPro" id="IPR000418">
    <property type="entry name" value="Ets_dom"/>
</dbReference>
<protein>
    <recommendedName>
        <fullName evidence="5">ETS domain-containing protein</fullName>
    </recommendedName>
</protein>
<keyword evidence="7" id="KW-1185">Reference proteome</keyword>
<dbReference type="Gene3D" id="1.10.10.10">
    <property type="entry name" value="Winged helix-like DNA-binding domain superfamily/Winged helix DNA-binding domain"/>
    <property type="match status" value="1"/>
</dbReference>
<feature type="region of interest" description="Disordered" evidence="4">
    <location>
        <begin position="222"/>
        <end position="257"/>
    </location>
</feature>
<keyword evidence="2 3" id="KW-0238">DNA-binding</keyword>
<comment type="subcellular location">
    <subcellularLocation>
        <location evidence="3">Nucleus</location>
    </subcellularLocation>
</comment>
<evidence type="ECO:0000256" key="3">
    <source>
        <dbReference type="RuleBase" id="RU004019"/>
    </source>
</evidence>
<dbReference type="InterPro" id="IPR036388">
    <property type="entry name" value="WH-like_DNA-bd_sf"/>
</dbReference>
<name>A0ABN9DJA9_9NEOB</name>
<comment type="similarity">
    <text evidence="1 3">Belongs to the ETS family.</text>
</comment>
<sequence>MNYDKLSRALRYYYDKNIIKKVSGQKFVYKFVCYPDPCSGEASKDDGKSRESVNELVQSLKPGDSSPYIPKMARSSPKTSRNEYMRSGLYSTFTIQSLQAPPTTHPRTSKLEALPPAEAPPLQEVRSQSTDIPQYESMDQSDADLSLEVNIHSSKELQLHVTVDPPTPDIKVEDPLEDASTDVEDLSEPQVFLASLPEIKTISSEQPLAQEILVVINSPEKEEVKAKDDLQEGEKKEEAPPANPPQEGHPVKGKKPKDLEIPFSTVIGQEKMNAAVNSLFGSWECILGYHFSFTDSSAAYPKLPASFYPLLEYTQPNSSPKSSQAVLPVPNQWKQPDPCSNSQC</sequence>
<dbReference type="PANTHER" id="PTHR11849:SF178">
    <property type="entry name" value="ETS DOMAIN-CONTAINING PROTEIN ELK-1"/>
    <property type="match status" value="1"/>
</dbReference>
<feature type="region of interest" description="Disordered" evidence="4">
    <location>
        <begin position="317"/>
        <end position="344"/>
    </location>
</feature>
<feature type="region of interest" description="Disordered" evidence="4">
    <location>
        <begin position="40"/>
        <end position="81"/>
    </location>
</feature>
<organism evidence="6 7">
    <name type="scientific">Staurois parvus</name>
    <dbReference type="NCBI Taxonomy" id="386267"/>
    <lineage>
        <taxon>Eukaryota</taxon>
        <taxon>Metazoa</taxon>
        <taxon>Chordata</taxon>
        <taxon>Craniata</taxon>
        <taxon>Vertebrata</taxon>
        <taxon>Euteleostomi</taxon>
        <taxon>Amphibia</taxon>
        <taxon>Batrachia</taxon>
        <taxon>Anura</taxon>
        <taxon>Neobatrachia</taxon>
        <taxon>Ranoidea</taxon>
        <taxon>Ranidae</taxon>
        <taxon>Staurois</taxon>
    </lineage>
</organism>